<evidence type="ECO:0000313" key="2">
    <source>
        <dbReference type="EMBL" id="APZ33489.1"/>
    </source>
</evidence>
<accession>A0A1P8U5U4</accession>
<gene>
    <name evidence="2" type="ORF">BOH66_03785</name>
</gene>
<reference evidence="2 3" key="1">
    <citation type="submission" date="2016-12" db="EMBL/GenBank/DDBJ databases">
        <title>Complete genome sequence of Microbacterium aurum KACC 15219.</title>
        <authorList>
            <person name="Jung Y."/>
            <person name="Shin J.-H."/>
            <person name="Lee Y.-J."/>
            <person name="Yi H."/>
            <person name="Bahn Y.-S."/>
            <person name="Kim J.F."/>
            <person name="Lee D.-W."/>
        </authorList>
    </citation>
    <scope>NUCLEOTIDE SEQUENCE [LARGE SCALE GENOMIC DNA]</scope>
    <source>
        <strain evidence="2 3">KACC 15219</strain>
    </source>
</reference>
<evidence type="ECO:0000313" key="3">
    <source>
        <dbReference type="Proteomes" id="UP000187185"/>
    </source>
</evidence>
<name>A0A1P8U5U4_9MICO</name>
<feature type="region of interest" description="Disordered" evidence="1">
    <location>
        <begin position="1"/>
        <end position="21"/>
    </location>
</feature>
<protein>
    <submittedName>
        <fullName evidence="2">Uncharacterized protein</fullName>
    </submittedName>
</protein>
<keyword evidence="3" id="KW-1185">Reference proteome</keyword>
<dbReference type="KEGG" id="maur:BOH66_03785"/>
<organism evidence="2 3">
    <name type="scientific">Microbacterium aurum</name>
    <dbReference type="NCBI Taxonomy" id="36805"/>
    <lineage>
        <taxon>Bacteria</taxon>
        <taxon>Bacillati</taxon>
        <taxon>Actinomycetota</taxon>
        <taxon>Actinomycetes</taxon>
        <taxon>Micrococcales</taxon>
        <taxon>Microbacteriaceae</taxon>
        <taxon>Microbacterium</taxon>
    </lineage>
</organism>
<evidence type="ECO:0000256" key="1">
    <source>
        <dbReference type="SAM" id="MobiDB-lite"/>
    </source>
</evidence>
<dbReference type="EMBL" id="CP018762">
    <property type="protein sequence ID" value="APZ33489.1"/>
    <property type="molecule type" value="Genomic_DNA"/>
</dbReference>
<proteinExistence type="predicted"/>
<dbReference type="Proteomes" id="UP000187185">
    <property type="component" value="Chromosome"/>
</dbReference>
<dbReference type="AlphaFoldDB" id="A0A1P8U5U4"/>
<sequence>MVGAMSAEQGSLGEGPNVTETRSSSAASILLATTGQLELPMVTIANDSPRSIHAAVGVQSSGSSVTPSGMPG</sequence>